<organism evidence="8 9">
    <name type="scientific">Syntrophus gentianae</name>
    <dbReference type="NCBI Taxonomy" id="43775"/>
    <lineage>
        <taxon>Bacteria</taxon>
        <taxon>Pseudomonadati</taxon>
        <taxon>Thermodesulfobacteriota</taxon>
        <taxon>Syntrophia</taxon>
        <taxon>Syntrophales</taxon>
        <taxon>Syntrophaceae</taxon>
        <taxon>Syntrophus</taxon>
    </lineage>
</organism>
<feature type="domain" description="Single Cache" evidence="7">
    <location>
        <begin position="29"/>
        <end position="106"/>
    </location>
</feature>
<name>A0A1H8A856_9BACT</name>
<dbReference type="Gene3D" id="3.30.450.20">
    <property type="entry name" value="PAS domain"/>
    <property type="match status" value="1"/>
</dbReference>
<dbReference type="STRING" id="43775.SAMN04489760_13214"/>
<accession>A0A1H8A856</accession>
<dbReference type="Proteomes" id="UP000198744">
    <property type="component" value="Unassembled WGS sequence"/>
</dbReference>
<dbReference type="Pfam" id="PF17200">
    <property type="entry name" value="sCache_2"/>
    <property type="match status" value="1"/>
</dbReference>
<evidence type="ECO:0000256" key="4">
    <source>
        <dbReference type="ARBA" id="ARBA00022989"/>
    </source>
</evidence>
<proteinExistence type="predicted"/>
<reference evidence="8 9" key="1">
    <citation type="submission" date="2016-10" db="EMBL/GenBank/DDBJ databases">
        <authorList>
            <person name="de Groot N.N."/>
        </authorList>
    </citation>
    <scope>NUCLEOTIDE SEQUENCE [LARGE SCALE GENOMIC DNA]</scope>
    <source>
        <strain evidence="8 9">DSM 8423</strain>
    </source>
</reference>
<dbReference type="InterPro" id="IPR029151">
    <property type="entry name" value="Sensor-like_sf"/>
</dbReference>
<dbReference type="GO" id="GO:0005886">
    <property type="term" value="C:plasma membrane"/>
    <property type="evidence" value="ECO:0007669"/>
    <property type="project" value="UniProtKB-SubCell"/>
</dbReference>
<dbReference type="AlphaFoldDB" id="A0A1H8A856"/>
<keyword evidence="4" id="KW-1133">Transmembrane helix</keyword>
<evidence type="ECO:0000256" key="5">
    <source>
        <dbReference type="ARBA" id="ARBA00023136"/>
    </source>
</evidence>
<keyword evidence="6" id="KW-0732">Signal</keyword>
<evidence type="ECO:0000313" key="8">
    <source>
        <dbReference type="EMBL" id="SEM66870.1"/>
    </source>
</evidence>
<evidence type="ECO:0000256" key="3">
    <source>
        <dbReference type="ARBA" id="ARBA00022692"/>
    </source>
</evidence>
<feature type="signal peptide" evidence="6">
    <location>
        <begin position="1"/>
        <end position="24"/>
    </location>
</feature>
<evidence type="ECO:0000256" key="1">
    <source>
        <dbReference type="ARBA" id="ARBA00004651"/>
    </source>
</evidence>
<comment type="subcellular location">
    <subcellularLocation>
        <location evidence="1">Cell membrane</location>
        <topology evidence="1">Multi-pass membrane protein</topology>
    </subcellularLocation>
</comment>
<keyword evidence="9" id="KW-1185">Reference proteome</keyword>
<dbReference type="InterPro" id="IPR033480">
    <property type="entry name" value="sCache_2"/>
</dbReference>
<gene>
    <name evidence="8" type="ORF">SAMN04489760_13214</name>
</gene>
<evidence type="ECO:0000313" key="9">
    <source>
        <dbReference type="Proteomes" id="UP000198744"/>
    </source>
</evidence>
<dbReference type="SUPFAM" id="SSF103190">
    <property type="entry name" value="Sensory domain-like"/>
    <property type="match status" value="1"/>
</dbReference>
<evidence type="ECO:0000256" key="2">
    <source>
        <dbReference type="ARBA" id="ARBA00022475"/>
    </source>
</evidence>
<protein>
    <submittedName>
        <fullName evidence="8">Cytochrome c</fullName>
    </submittedName>
</protein>
<dbReference type="EMBL" id="FOBS01000032">
    <property type="protein sequence ID" value="SEM66870.1"/>
    <property type="molecule type" value="Genomic_DNA"/>
</dbReference>
<sequence length="165" mass="18527">MKKRLLIVMVAFALIAGFYGWAGAQTATKEDAMAMVERAGKLIEEKGDAALAAISDPKGEFINRKKALYVFVYDENIVVVAHPYLHELIGQCLKGKPDDQGRMFRDEIVGKALTKGSGWTEYSYQKPIESAEGEVLYQTKYKKNTYGKLFKYGDKKYIVCSGTYE</sequence>
<feature type="chain" id="PRO_5011445855" evidence="6">
    <location>
        <begin position="25"/>
        <end position="165"/>
    </location>
</feature>
<keyword evidence="3" id="KW-0812">Transmembrane</keyword>
<evidence type="ECO:0000256" key="6">
    <source>
        <dbReference type="SAM" id="SignalP"/>
    </source>
</evidence>
<dbReference type="SMART" id="SM01049">
    <property type="entry name" value="Cache_2"/>
    <property type="match status" value="1"/>
</dbReference>
<dbReference type="RefSeq" id="WP_175476600.1">
    <property type="nucleotide sequence ID" value="NZ_FOBS01000032.1"/>
</dbReference>
<keyword evidence="2" id="KW-1003">Cell membrane</keyword>
<evidence type="ECO:0000259" key="7">
    <source>
        <dbReference type="SMART" id="SM01049"/>
    </source>
</evidence>
<keyword evidence="5" id="KW-0472">Membrane</keyword>